<evidence type="ECO:0000313" key="4">
    <source>
        <dbReference type="EMBL" id="QKZ16149.1"/>
    </source>
</evidence>
<dbReference type="Proteomes" id="UP000509418">
    <property type="component" value="Chromosome"/>
</dbReference>
<dbReference type="SUPFAM" id="SSF51735">
    <property type="entry name" value="NAD(P)-binding Rossmann-fold domains"/>
    <property type="match status" value="1"/>
</dbReference>
<keyword evidence="1" id="KW-0560">Oxidoreductase</keyword>
<dbReference type="InterPro" id="IPR036291">
    <property type="entry name" value="NAD(P)-bd_dom_sf"/>
</dbReference>
<evidence type="ECO:0000256" key="1">
    <source>
        <dbReference type="ARBA" id="ARBA00023002"/>
    </source>
</evidence>
<keyword evidence="5" id="KW-1185">Reference proteome</keyword>
<dbReference type="PROSITE" id="PS00671">
    <property type="entry name" value="D_2_HYDROXYACID_DH_3"/>
    <property type="match status" value="1"/>
</dbReference>
<feature type="domain" description="D-isomer specific 2-hydroxyacid dehydrogenase NAD-binding" evidence="3">
    <location>
        <begin position="106"/>
        <end position="271"/>
    </location>
</feature>
<dbReference type="AlphaFoldDB" id="A0A7I0NSV6"/>
<gene>
    <name evidence="4" type="ORF">HUT05_01400</name>
</gene>
<evidence type="ECO:0000313" key="5">
    <source>
        <dbReference type="Proteomes" id="UP000509418"/>
    </source>
</evidence>
<dbReference type="Pfam" id="PF02826">
    <property type="entry name" value="2-Hacid_dh_C"/>
    <property type="match status" value="1"/>
</dbReference>
<organism evidence="4 5">
    <name type="scientific">Streptomyces chartreusis</name>
    <dbReference type="NCBI Taxonomy" id="1969"/>
    <lineage>
        <taxon>Bacteria</taxon>
        <taxon>Bacillati</taxon>
        <taxon>Actinomycetota</taxon>
        <taxon>Actinomycetes</taxon>
        <taxon>Kitasatosporales</taxon>
        <taxon>Streptomycetaceae</taxon>
        <taxon>Streptomyces</taxon>
    </lineage>
</organism>
<dbReference type="InterPro" id="IPR006140">
    <property type="entry name" value="D-isomer_DH_NAD-bd"/>
</dbReference>
<dbReference type="SUPFAM" id="SSF52283">
    <property type="entry name" value="Formate/glycerate dehydrogenase catalytic domain-like"/>
    <property type="match status" value="1"/>
</dbReference>
<dbReference type="PANTHER" id="PTHR43333:SF1">
    <property type="entry name" value="D-ISOMER SPECIFIC 2-HYDROXYACID DEHYDROGENASE NAD-BINDING DOMAIN-CONTAINING PROTEIN"/>
    <property type="match status" value="1"/>
</dbReference>
<dbReference type="EMBL" id="CP056041">
    <property type="protein sequence ID" value="QKZ16149.1"/>
    <property type="molecule type" value="Genomic_DNA"/>
</dbReference>
<dbReference type="PANTHER" id="PTHR43333">
    <property type="entry name" value="2-HACID_DH_C DOMAIN-CONTAINING PROTEIN"/>
    <property type="match status" value="1"/>
</dbReference>
<evidence type="ECO:0000256" key="2">
    <source>
        <dbReference type="ARBA" id="ARBA00023027"/>
    </source>
</evidence>
<dbReference type="RefSeq" id="WP_176573837.1">
    <property type="nucleotide sequence ID" value="NZ_CP056041.1"/>
</dbReference>
<reference evidence="4 5" key="1">
    <citation type="submission" date="2020-06" db="EMBL/GenBank/DDBJ databases">
        <title>Genome mining for natural products.</title>
        <authorList>
            <person name="Zhang B."/>
            <person name="Shi J."/>
            <person name="Ge H."/>
        </authorList>
    </citation>
    <scope>NUCLEOTIDE SEQUENCE [LARGE SCALE GENOMIC DNA]</scope>
    <source>
        <strain evidence="4 5">NA02069</strain>
    </source>
</reference>
<keyword evidence="2" id="KW-0520">NAD</keyword>
<dbReference type="Gene3D" id="3.40.50.720">
    <property type="entry name" value="NAD(P)-binding Rossmann-like Domain"/>
    <property type="match status" value="2"/>
</dbReference>
<protein>
    <recommendedName>
        <fullName evidence="3">D-isomer specific 2-hydroxyacid dehydrogenase NAD-binding domain-containing protein</fullName>
    </recommendedName>
</protein>
<evidence type="ECO:0000259" key="3">
    <source>
        <dbReference type="Pfam" id="PF02826"/>
    </source>
</evidence>
<proteinExistence type="predicted"/>
<accession>A0A7I0NSV6</accession>
<name>A0A7I0NSV6_STRCX</name>
<dbReference type="GO" id="GO:0051287">
    <property type="term" value="F:NAD binding"/>
    <property type="evidence" value="ECO:0007669"/>
    <property type="project" value="InterPro"/>
</dbReference>
<sequence length="311" mass="32951">MRETVCVPDRDRAAALLEAKAAVEDVMVWDGTGPAPAGISRTTFLVAPYRATALEPGQLALMPGLRTIQLLSAGYEAWEAVVPTGVKLCTGRGVHGSSTAELAIAGVLMHLHRHPELLDQQKRAEWRVQPRSSCSGLSVAVIGPGDIGRTIAEVLAVLGAEVSLVGRRPGPGVVGPEELASLLPEQDVVVLATPLTAETRRMVNRDFLHRLRPGCIVVNVARGQIVDTDAVTEALKAGHIRAVLDVTDPEPLPKEHPLWAAPGLILTPHVGGGAEGWTERADALVRDQLNSLATGAELRNLVPMHDRGGNP</sequence>
<dbReference type="GO" id="GO:0016616">
    <property type="term" value="F:oxidoreductase activity, acting on the CH-OH group of donors, NAD or NADP as acceptor"/>
    <property type="evidence" value="ECO:0007669"/>
    <property type="project" value="UniProtKB-ARBA"/>
</dbReference>
<dbReference type="InterPro" id="IPR029753">
    <property type="entry name" value="D-isomer_DH_CS"/>
</dbReference>